<dbReference type="EMBL" id="JAWXXT010000001">
    <property type="protein sequence ID" value="MDX5977746.1"/>
    <property type="molecule type" value="Genomic_DNA"/>
</dbReference>
<evidence type="ECO:0000313" key="3">
    <source>
        <dbReference type="Proteomes" id="UP001276761"/>
    </source>
</evidence>
<gene>
    <name evidence="2" type="ORF">SIL78_09210</name>
</gene>
<feature type="region of interest" description="Disordered" evidence="1">
    <location>
        <begin position="1"/>
        <end position="44"/>
    </location>
</feature>
<evidence type="ECO:0000313" key="2">
    <source>
        <dbReference type="EMBL" id="MDX5977746.1"/>
    </source>
</evidence>
<dbReference type="RefSeq" id="WP_198348823.1">
    <property type="nucleotide sequence ID" value="NZ_JABASV010000002.1"/>
</dbReference>
<organism evidence="2 3">
    <name type="scientific">Vreelandella alkaliphila</name>
    <dbReference type="NCBI Taxonomy" id="272774"/>
    <lineage>
        <taxon>Bacteria</taxon>
        <taxon>Pseudomonadati</taxon>
        <taxon>Pseudomonadota</taxon>
        <taxon>Gammaproteobacteria</taxon>
        <taxon>Oceanospirillales</taxon>
        <taxon>Halomonadaceae</taxon>
        <taxon>Vreelandella</taxon>
    </lineage>
</organism>
<feature type="compositionally biased region" description="Basic and acidic residues" evidence="1">
    <location>
        <begin position="1"/>
        <end position="17"/>
    </location>
</feature>
<reference evidence="2" key="1">
    <citation type="submission" date="2023-11" db="EMBL/GenBank/DDBJ databases">
        <title>MicrobeMod: A computational toolkit for identifying prokaryotic methylation and restriction-modification with nanopore sequencing.</title>
        <authorList>
            <person name="Crits-Christoph A."/>
            <person name="Kang S.C."/>
            <person name="Lee H."/>
            <person name="Ostrov N."/>
        </authorList>
    </citation>
    <scope>NUCLEOTIDE SEQUENCE</scope>
    <source>
        <strain evidence="2">ATCC BAA-953</strain>
    </source>
</reference>
<name>A0AAJ2S0P6_9GAMM</name>
<sequence length="126" mass="14452">MGRWLEKIEKGDGDTPRKPPKSPLGALGGEVDGPFSEKNEDNHPVTSTDWLEWIAERCPLVPEDYRHVATGLLRLHPRMQQRLAERYVEEWRAAADDEPTYHKRDNAGRHAANLIITRLKRGAEYV</sequence>
<accession>A0AAJ2S0P6</accession>
<comment type="caution">
    <text evidence="2">The sequence shown here is derived from an EMBL/GenBank/DDBJ whole genome shotgun (WGS) entry which is preliminary data.</text>
</comment>
<dbReference type="Proteomes" id="UP001276761">
    <property type="component" value="Unassembled WGS sequence"/>
</dbReference>
<dbReference type="AlphaFoldDB" id="A0AAJ2S0P6"/>
<dbReference type="GeneID" id="303165675"/>
<protein>
    <submittedName>
        <fullName evidence="2">Uncharacterized protein</fullName>
    </submittedName>
</protein>
<evidence type="ECO:0000256" key="1">
    <source>
        <dbReference type="SAM" id="MobiDB-lite"/>
    </source>
</evidence>
<proteinExistence type="predicted"/>